<evidence type="ECO:0000256" key="4">
    <source>
        <dbReference type="ARBA" id="ARBA00023163"/>
    </source>
</evidence>
<reference evidence="7" key="1">
    <citation type="submission" date="2018-05" db="EMBL/GenBank/DDBJ databases">
        <authorList>
            <person name="Lanie J.A."/>
            <person name="Ng W.-L."/>
            <person name="Kazmierczak K.M."/>
            <person name="Andrzejewski T.M."/>
            <person name="Davidsen T.M."/>
            <person name="Wayne K.J."/>
            <person name="Tettelin H."/>
            <person name="Glass J.I."/>
            <person name="Rusch D."/>
            <person name="Podicherti R."/>
            <person name="Tsui H.-C.T."/>
            <person name="Winkler M.E."/>
        </authorList>
    </citation>
    <scope>NUCLEOTIDE SEQUENCE</scope>
</reference>
<dbReference type="InterPro" id="IPR000551">
    <property type="entry name" value="MerR-type_HTH_dom"/>
</dbReference>
<keyword evidence="1" id="KW-0678">Repressor</keyword>
<dbReference type="Gene3D" id="1.10.1660.10">
    <property type="match status" value="1"/>
</dbReference>
<feature type="domain" description="HTH merR-type" evidence="6">
    <location>
        <begin position="8"/>
        <end position="77"/>
    </location>
</feature>
<evidence type="ECO:0000256" key="2">
    <source>
        <dbReference type="ARBA" id="ARBA00023015"/>
    </source>
</evidence>
<dbReference type="CDD" id="cd00592">
    <property type="entry name" value="HTH_MerR-like"/>
    <property type="match status" value="1"/>
</dbReference>
<dbReference type="InterPro" id="IPR009061">
    <property type="entry name" value="DNA-bd_dom_put_sf"/>
</dbReference>
<dbReference type="SUPFAM" id="SSF46955">
    <property type="entry name" value="Putative DNA-binding domain"/>
    <property type="match status" value="1"/>
</dbReference>
<dbReference type="InterPro" id="IPR047057">
    <property type="entry name" value="MerR_fam"/>
</dbReference>
<dbReference type="AlphaFoldDB" id="A0A382YE18"/>
<dbReference type="PROSITE" id="PS50937">
    <property type="entry name" value="HTH_MERR_2"/>
    <property type="match status" value="1"/>
</dbReference>
<dbReference type="GO" id="GO:0003677">
    <property type="term" value="F:DNA binding"/>
    <property type="evidence" value="ECO:0007669"/>
    <property type="project" value="UniProtKB-KW"/>
</dbReference>
<sequence>MSKNSENYLRAGDVLKQAGISHQVLYRYVTQGLIEEAGQTEGGQRLYHPRVVHLIERIQGLSGSGYSLRDIKDIFFKEKRVRRACDSDPPGTEKNRNSREPEAQ</sequence>
<evidence type="ECO:0000259" key="6">
    <source>
        <dbReference type="PROSITE" id="PS50937"/>
    </source>
</evidence>
<accession>A0A382YE18</accession>
<evidence type="ECO:0000313" key="7">
    <source>
        <dbReference type="EMBL" id="SVD81464.1"/>
    </source>
</evidence>
<dbReference type="Pfam" id="PF13411">
    <property type="entry name" value="MerR_1"/>
    <property type="match status" value="1"/>
</dbReference>
<name>A0A382YE18_9ZZZZ</name>
<organism evidence="7">
    <name type="scientific">marine metagenome</name>
    <dbReference type="NCBI Taxonomy" id="408172"/>
    <lineage>
        <taxon>unclassified sequences</taxon>
        <taxon>metagenomes</taxon>
        <taxon>ecological metagenomes</taxon>
    </lineage>
</organism>
<evidence type="ECO:0000256" key="3">
    <source>
        <dbReference type="ARBA" id="ARBA00023125"/>
    </source>
</evidence>
<keyword evidence="3" id="KW-0238">DNA-binding</keyword>
<gene>
    <name evidence="7" type="ORF">METZ01_LOCUS434318</name>
</gene>
<feature type="region of interest" description="Disordered" evidence="5">
    <location>
        <begin position="82"/>
        <end position="104"/>
    </location>
</feature>
<keyword evidence="4" id="KW-0804">Transcription</keyword>
<evidence type="ECO:0000256" key="5">
    <source>
        <dbReference type="SAM" id="MobiDB-lite"/>
    </source>
</evidence>
<dbReference type="SMART" id="SM00422">
    <property type="entry name" value="HTH_MERR"/>
    <property type="match status" value="1"/>
</dbReference>
<dbReference type="PANTHER" id="PTHR30204:SF69">
    <property type="entry name" value="MERR-FAMILY TRANSCRIPTIONAL REGULATOR"/>
    <property type="match status" value="1"/>
</dbReference>
<dbReference type="GO" id="GO:0003700">
    <property type="term" value="F:DNA-binding transcription factor activity"/>
    <property type="evidence" value="ECO:0007669"/>
    <property type="project" value="InterPro"/>
</dbReference>
<dbReference type="PANTHER" id="PTHR30204">
    <property type="entry name" value="REDOX-CYCLING DRUG-SENSING TRANSCRIPTIONAL ACTIVATOR SOXR"/>
    <property type="match status" value="1"/>
</dbReference>
<keyword evidence="2" id="KW-0805">Transcription regulation</keyword>
<protein>
    <recommendedName>
        <fullName evidence="6">HTH merR-type domain-containing protein</fullName>
    </recommendedName>
</protein>
<dbReference type="EMBL" id="UINC01175044">
    <property type="protein sequence ID" value="SVD81464.1"/>
    <property type="molecule type" value="Genomic_DNA"/>
</dbReference>
<proteinExistence type="predicted"/>
<evidence type="ECO:0000256" key="1">
    <source>
        <dbReference type="ARBA" id="ARBA00022491"/>
    </source>
</evidence>